<evidence type="ECO:0000313" key="1">
    <source>
        <dbReference type="EMBL" id="JAE02171.1"/>
    </source>
</evidence>
<accession>A0A0A9EWE1</accession>
<dbReference type="EMBL" id="GBRH01195725">
    <property type="protein sequence ID" value="JAE02171.1"/>
    <property type="molecule type" value="Transcribed_RNA"/>
</dbReference>
<organism evidence="1">
    <name type="scientific">Arundo donax</name>
    <name type="common">Giant reed</name>
    <name type="synonym">Donax arundinaceus</name>
    <dbReference type="NCBI Taxonomy" id="35708"/>
    <lineage>
        <taxon>Eukaryota</taxon>
        <taxon>Viridiplantae</taxon>
        <taxon>Streptophyta</taxon>
        <taxon>Embryophyta</taxon>
        <taxon>Tracheophyta</taxon>
        <taxon>Spermatophyta</taxon>
        <taxon>Magnoliopsida</taxon>
        <taxon>Liliopsida</taxon>
        <taxon>Poales</taxon>
        <taxon>Poaceae</taxon>
        <taxon>PACMAD clade</taxon>
        <taxon>Arundinoideae</taxon>
        <taxon>Arundineae</taxon>
        <taxon>Arundo</taxon>
    </lineage>
</organism>
<name>A0A0A9EWE1_ARUDO</name>
<dbReference type="AlphaFoldDB" id="A0A0A9EWE1"/>
<protein>
    <submittedName>
        <fullName evidence="1">Uncharacterized protein</fullName>
    </submittedName>
</protein>
<reference evidence="1" key="2">
    <citation type="journal article" date="2015" name="Data Brief">
        <title>Shoot transcriptome of the giant reed, Arundo donax.</title>
        <authorList>
            <person name="Barrero R.A."/>
            <person name="Guerrero F.D."/>
            <person name="Moolhuijzen P."/>
            <person name="Goolsby J.A."/>
            <person name="Tidwell J."/>
            <person name="Bellgard S.E."/>
            <person name="Bellgard M.I."/>
        </authorList>
    </citation>
    <scope>NUCLEOTIDE SEQUENCE</scope>
    <source>
        <tissue evidence="1">Shoot tissue taken approximately 20 cm above the soil surface</tissue>
    </source>
</reference>
<sequence length="47" mass="5374">MASCSRDLINYSILYHKITGSAFARSYEHVDLVYLGFIHTDHSAEQL</sequence>
<reference evidence="1" key="1">
    <citation type="submission" date="2014-09" db="EMBL/GenBank/DDBJ databases">
        <authorList>
            <person name="Magalhaes I.L.F."/>
            <person name="Oliveira U."/>
            <person name="Santos F.R."/>
            <person name="Vidigal T.H.D.A."/>
            <person name="Brescovit A.D."/>
            <person name="Santos A.J."/>
        </authorList>
    </citation>
    <scope>NUCLEOTIDE SEQUENCE</scope>
    <source>
        <tissue evidence="1">Shoot tissue taken approximately 20 cm above the soil surface</tissue>
    </source>
</reference>
<proteinExistence type="predicted"/>